<dbReference type="CDD" id="cd20558">
    <property type="entry name" value="CYCLIN_ScPCL7-like"/>
    <property type="match status" value="1"/>
</dbReference>
<dbReference type="Gene3D" id="1.10.472.10">
    <property type="entry name" value="Cyclin-like"/>
    <property type="match status" value="1"/>
</dbReference>
<dbReference type="InterPro" id="IPR036915">
    <property type="entry name" value="Cyclin-like_sf"/>
</dbReference>
<dbReference type="GO" id="GO:0016538">
    <property type="term" value="F:cyclin-dependent protein serine/threonine kinase regulator activity"/>
    <property type="evidence" value="ECO:0007669"/>
    <property type="project" value="TreeGrafter"/>
</dbReference>
<dbReference type="SUPFAM" id="SSF47954">
    <property type="entry name" value="Cyclin-like"/>
    <property type="match status" value="1"/>
</dbReference>
<dbReference type="PANTHER" id="PTHR15615">
    <property type="match status" value="1"/>
</dbReference>
<dbReference type="Proteomes" id="UP000326924">
    <property type="component" value="Unassembled WGS sequence"/>
</dbReference>
<dbReference type="EMBL" id="VXIS01000260">
    <property type="protein sequence ID" value="KAA8895492.1"/>
    <property type="molecule type" value="Genomic_DNA"/>
</dbReference>
<dbReference type="GO" id="GO:0019901">
    <property type="term" value="F:protein kinase binding"/>
    <property type="evidence" value="ECO:0007669"/>
    <property type="project" value="InterPro"/>
</dbReference>
<dbReference type="GO" id="GO:0005634">
    <property type="term" value="C:nucleus"/>
    <property type="evidence" value="ECO:0007669"/>
    <property type="project" value="TreeGrafter"/>
</dbReference>
<comment type="caution">
    <text evidence="1">The sequence shown here is derived from an EMBL/GenBank/DDBJ whole genome shotgun (WGS) entry which is preliminary data.</text>
</comment>
<dbReference type="InterPro" id="IPR013922">
    <property type="entry name" value="Cyclin_PHO80-like"/>
</dbReference>
<gene>
    <name evidence="1" type="ORF">FN846DRAFT_333185</name>
</gene>
<accession>A0A5J5EIE6</accession>
<dbReference type="GO" id="GO:0000307">
    <property type="term" value="C:cyclin-dependent protein kinase holoenzyme complex"/>
    <property type="evidence" value="ECO:0007669"/>
    <property type="project" value="TreeGrafter"/>
</dbReference>
<dbReference type="AlphaFoldDB" id="A0A5J5EIE6"/>
<keyword evidence="2" id="KW-1185">Reference proteome</keyword>
<dbReference type="OrthoDB" id="5304883at2759"/>
<proteinExistence type="predicted"/>
<evidence type="ECO:0000313" key="1">
    <source>
        <dbReference type="EMBL" id="KAA8895492.1"/>
    </source>
</evidence>
<dbReference type="InParanoid" id="A0A5J5EIE6"/>
<dbReference type="Pfam" id="PF08613">
    <property type="entry name" value="Cyclin"/>
    <property type="match status" value="1"/>
</dbReference>
<dbReference type="PANTHER" id="PTHR15615:SF32">
    <property type="entry name" value="PROTEIN KINASE COMPLEX COMPONENT, PUTATIVE (AFU_ORTHOLOGUE AFUA_2G07660)-RELATED"/>
    <property type="match status" value="1"/>
</dbReference>
<evidence type="ECO:0000313" key="2">
    <source>
        <dbReference type="Proteomes" id="UP000326924"/>
    </source>
</evidence>
<protein>
    <submittedName>
        <fullName evidence="1">Cyclin-domain-containing protein</fullName>
    </submittedName>
</protein>
<reference evidence="1 2" key="1">
    <citation type="submission" date="2019-09" db="EMBL/GenBank/DDBJ databases">
        <title>Draft genome of the ectomycorrhizal ascomycete Sphaerosporella brunnea.</title>
        <authorList>
            <consortium name="DOE Joint Genome Institute"/>
            <person name="Benucci G.M."/>
            <person name="Marozzi G."/>
            <person name="Antonielli L."/>
            <person name="Sanchez S."/>
            <person name="Marco P."/>
            <person name="Wang X."/>
            <person name="Falini L.B."/>
            <person name="Barry K."/>
            <person name="Haridas S."/>
            <person name="Lipzen A."/>
            <person name="Labutti K."/>
            <person name="Grigoriev I.V."/>
            <person name="Murat C."/>
            <person name="Martin F."/>
            <person name="Albertini E."/>
            <person name="Donnini D."/>
            <person name="Bonito G."/>
        </authorList>
    </citation>
    <scope>NUCLEOTIDE SEQUENCE [LARGE SCALE GENOMIC DNA]</scope>
    <source>
        <strain evidence="1 2">Sb_GMNB300</strain>
    </source>
</reference>
<sequence>MHYGTIARKFWSKAAPEIPIEEYLFRIHRFCPLSTAVYLAASFYLHRIAVIGRIVPLTRLNAHRLVLAALRVAAKTLEDLSYAQSRFAKVGGLNDLELSRLEVSFCFLMDFELKVDRAMLESHVEVLRNSVEAQVMMGKDGLVLIRTPT</sequence>
<organism evidence="1 2">
    <name type="scientific">Sphaerosporella brunnea</name>
    <dbReference type="NCBI Taxonomy" id="1250544"/>
    <lineage>
        <taxon>Eukaryota</taxon>
        <taxon>Fungi</taxon>
        <taxon>Dikarya</taxon>
        <taxon>Ascomycota</taxon>
        <taxon>Pezizomycotina</taxon>
        <taxon>Pezizomycetes</taxon>
        <taxon>Pezizales</taxon>
        <taxon>Pyronemataceae</taxon>
        <taxon>Sphaerosporella</taxon>
    </lineage>
</organism>
<name>A0A5J5EIE6_9PEZI</name>